<dbReference type="Proteomes" id="UP000094600">
    <property type="component" value="Chromosome"/>
</dbReference>
<dbReference type="EMBL" id="CP016176">
    <property type="protein sequence ID" value="AOM40262.1"/>
    <property type="molecule type" value="Genomic_DNA"/>
</dbReference>
<proteinExistence type="predicted"/>
<dbReference type="Proteomes" id="UP000225433">
    <property type="component" value="Unassembled WGS sequence"/>
</dbReference>
<reference evidence="2 4" key="2">
    <citation type="journal article" date="2017" name="Nat. Microbiol.">
        <title>Natural product diversity associated with the nematode symbionts Photorhabdus and Xenorhabdus.</title>
        <authorList>
            <person name="Tobias N.J."/>
            <person name="Wolff H."/>
            <person name="Djahanschiri B."/>
            <person name="Grundmann F."/>
            <person name="Kronenwerth M."/>
            <person name="Shi Y.M."/>
            <person name="Simonyi S."/>
            <person name="Grun P."/>
            <person name="Shapiro-Ilan D."/>
            <person name="Pidot S.J."/>
            <person name="Stinear T.P."/>
            <person name="Ebersberger I."/>
            <person name="Bode H.B."/>
        </authorList>
    </citation>
    <scope>NUCLEOTIDE SEQUENCE [LARGE SCALE GENOMIC DNA]</scope>
    <source>
        <strain evidence="2 4">DSM 17903</strain>
    </source>
</reference>
<evidence type="ECO:0000313" key="3">
    <source>
        <dbReference type="Proteomes" id="UP000094600"/>
    </source>
</evidence>
<dbReference type="STRING" id="351679.A9255_06530"/>
<dbReference type="KEGG" id="xho:A9255_06530"/>
<accession>A0A2G0Q1Z0</accession>
<name>A0A2G0Q1Z0_XENHO</name>
<dbReference type="EMBL" id="NJAI01000007">
    <property type="protein sequence ID" value="PHM53226.1"/>
    <property type="molecule type" value="Genomic_DNA"/>
</dbReference>
<organism evidence="2 4">
    <name type="scientific">Xenorhabdus hominickii</name>
    <dbReference type="NCBI Taxonomy" id="351679"/>
    <lineage>
        <taxon>Bacteria</taxon>
        <taxon>Pseudomonadati</taxon>
        <taxon>Pseudomonadota</taxon>
        <taxon>Gammaproteobacteria</taxon>
        <taxon>Enterobacterales</taxon>
        <taxon>Morganellaceae</taxon>
        <taxon>Xenorhabdus</taxon>
    </lineage>
</organism>
<protein>
    <submittedName>
        <fullName evidence="1">Type VI secretion protein</fullName>
    </submittedName>
</protein>
<dbReference type="AlphaFoldDB" id="A0A2G0Q1Z0"/>
<evidence type="ECO:0000313" key="1">
    <source>
        <dbReference type="EMBL" id="AOM40262.1"/>
    </source>
</evidence>
<evidence type="ECO:0000313" key="2">
    <source>
        <dbReference type="EMBL" id="PHM53226.1"/>
    </source>
</evidence>
<dbReference type="Pfam" id="PF13665">
    <property type="entry name" value="Tox-PAAR-like"/>
    <property type="match status" value="1"/>
</dbReference>
<dbReference type="RefSeq" id="WP_069315995.1">
    <property type="nucleotide sequence ID" value="NZ_CAWNQJ010000101.1"/>
</dbReference>
<sequence>MFANTQTNGMDIAFPDVCLTPNPLVGIPTPMVYPNTAQGSCGICTSTINILFVGSPAHNISTMVAMTNGDNPGINFGIASGTVMGASRHTLGANSVLIKGSPATHMSSLTMQNSTNAIGLRIKPSQTKVDISGA</sequence>
<dbReference type="OrthoDB" id="8852350at2"/>
<keyword evidence="3" id="KW-1185">Reference proteome</keyword>
<gene>
    <name evidence="1" type="ORF">A9255_06530</name>
    <name evidence="2" type="ORF">Xhom_04120</name>
</gene>
<reference evidence="1 3" key="1">
    <citation type="submission" date="2016-06" db="EMBL/GenBank/DDBJ databases">
        <title>Bacterial characters and pathogenicity of Xenorhabdus hominickii from an entomopathogenic nematode, Steinernema monticolum.</title>
        <authorList>
            <person name="Park Y."/>
            <person name="Kim Y."/>
        </authorList>
    </citation>
    <scope>NUCLEOTIDE SEQUENCE [LARGE SCALE GENOMIC DNA]</scope>
    <source>
        <strain evidence="1 3">ANU1</strain>
    </source>
</reference>
<evidence type="ECO:0000313" key="4">
    <source>
        <dbReference type="Proteomes" id="UP000225433"/>
    </source>
</evidence>